<proteinExistence type="predicted"/>
<dbReference type="EMBL" id="LVWI01000065">
    <property type="protein sequence ID" value="OKP82828.1"/>
    <property type="molecule type" value="Genomic_DNA"/>
</dbReference>
<dbReference type="InterPro" id="IPR019734">
    <property type="entry name" value="TPR_rpt"/>
</dbReference>
<evidence type="ECO:0000313" key="3">
    <source>
        <dbReference type="Proteomes" id="UP000186058"/>
    </source>
</evidence>
<organism evidence="2 3">
    <name type="scientific">Paenibacillus helianthi</name>
    <dbReference type="NCBI Taxonomy" id="1349432"/>
    <lineage>
        <taxon>Bacteria</taxon>
        <taxon>Bacillati</taxon>
        <taxon>Bacillota</taxon>
        <taxon>Bacilli</taxon>
        <taxon>Bacillales</taxon>
        <taxon>Paenibacillaceae</taxon>
        <taxon>Paenibacillus</taxon>
    </lineage>
</organism>
<dbReference type="Gene3D" id="3.90.550.10">
    <property type="entry name" value="Spore Coat Polysaccharide Biosynthesis Protein SpsA, Chain A"/>
    <property type="match status" value="1"/>
</dbReference>
<dbReference type="PANTHER" id="PTHR43630:SF2">
    <property type="entry name" value="GLYCOSYLTRANSFERASE"/>
    <property type="match status" value="1"/>
</dbReference>
<feature type="domain" description="Glycosyltransferase 2-like" evidence="1">
    <location>
        <begin position="10"/>
        <end position="138"/>
    </location>
</feature>
<dbReference type="Gene3D" id="1.25.40.10">
    <property type="entry name" value="Tetratricopeptide repeat domain"/>
    <property type="match status" value="2"/>
</dbReference>
<comment type="caution">
    <text evidence="2">The sequence shown here is derived from an EMBL/GenBank/DDBJ whole genome shotgun (WGS) entry which is preliminary data.</text>
</comment>
<dbReference type="CDD" id="cd02511">
    <property type="entry name" value="Beta4Glucosyltransferase"/>
    <property type="match status" value="1"/>
</dbReference>
<dbReference type="Proteomes" id="UP000186058">
    <property type="component" value="Unassembled WGS sequence"/>
</dbReference>
<dbReference type="SUPFAM" id="SSF48452">
    <property type="entry name" value="TPR-like"/>
    <property type="match status" value="1"/>
</dbReference>
<dbReference type="PANTHER" id="PTHR43630">
    <property type="entry name" value="POLY-BETA-1,6-N-ACETYL-D-GLUCOSAMINE SYNTHASE"/>
    <property type="match status" value="1"/>
</dbReference>
<dbReference type="Pfam" id="PF13432">
    <property type="entry name" value="TPR_16"/>
    <property type="match status" value="1"/>
</dbReference>
<dbReference type="Pfam" id="PF00535">
    <property type="entry name" value="Glycos_transf_2"/>
    <property type="match status" value="1"/>
</dbReference>
<dbReference type="InterPro" id="IPR011990">
    <property type="entry name" value="TPR-like_helical_dom_sf"/>
</dbReference>
<protein>
    <recommendedName>
        <fullName evidence="1">Glycosyltransferase 2-like domain-containing protein</fullName>
    </recommendedName>
</protein>
<name>A0ABX3EHR3_9BACL</name>
<dbReference type="InterPro" id="IPR001173">
    <property type="entry name" value="Glyco_trans_2-like"/>
</dbReference>
<evidence type="ECO:0000259" key="1">
    <source>
        <dbReference type="Pfam" id="PF00535"/>
    </source>
</evidence>
<sequence>MKKPTLGVHLIIRNEAALLPQCLDSLSGAADEIVIVDTGSTDDSLSIAEGYGAKVYRMNWNHNFSEARNTGLSHAQTDWILVLDADEILKTPLGEITDMLQNTPALAYTVNIENWLGSSPEERLTHSIIRLFRNGKGFSFDGIIHEGLDASIIDKHGASVIHSSNIEITHLGYLPGLMAQRNKVSRNEQLLRLALGKEPDNPFYSYNLAVTCCQNGQLEEAAELLSHTIHQAPLQVSYRPSMIRDLGKIYLAMNNTKGIDALLARELQRYRDYPDLHFIQGQSWESQGLIERACQSYERAAAGSEAALSQEAALSGKYVSEKGMNSFRPLTRLGENSLQLGHTEDAARWFHRALQHHSMYGPALQGIASAFQRLNVPDPEISTLLIQLAGTEQPAGRSAVIHALESVHAYEAIAGLPRAGFPLEWETLPAIISAWMITGQLQEAGSALREALPLLKQETDRDRDVTRQLWIIHAICRWQEDRQQTESYGFLDAPEPLRSGLLHIGEKLARQVSAPAAPDNAGEHSLVVTELIRQAVKLRSFGLAAELAGLFPEHRAELAGALYEAGQLEAAGELLITLAAGGQTGGKGSFYLAEMLFDQGHYGEAAEWFRHMLDTAPADNPSRIGLSLSYLHLAKQELEGAAASFPEIYTQGPLQEDIAAIHQAIAVLNRTAWHTQWSANQNIQGGAAR</sequence>
<keyword evidence="3" id="KW-1185">Reference proteome</keyword>
<dbReference type="SMART" id="SM00028">
    <property type="entry name" value="TPR"/>
    <property type="match status" value="4"/>
</dbReference>
<accession>A0ABX3EHR3</accession>
<dbReference type="InterPro" id="IPR029044">
    <property type="entry name" value="Nucleotide-diphossugar_trans"/>
</dbReference>
<dbReference type="RefSeq" id="WP_074108671.1">
    <property type="nucleotide sequence ID" value="NZ_LVWI01000065.1"/>
</dbReference>
<dbReference type="SUPFAM" id="SSF53448">
    <property type="entry name" value="Nucleotide-diphospho-sugar transferases"/>
    <property type="match status" value="1"/>
</dbReference>
<reference evidence="2 3" key="1">
    <citation type="submission" date="2016-03" db="EMBL/GenBank/DDBJ databases">
        <authorList>
            <person name="Sant'Anna F.H."/>
            <person name="Ambrosini A."/>
            <person name="Souza R."/>
            <person name="Bach E."/>
            <person name="Fernandes G."/>
            <person name="Balsanelli E."/>
            <person name="Baura V.A."/>
            <person name="Souza E.M."/>
            <person name="Passaglia L."/>
        </authorList>
    </citation>
    <scope>NUCLEOTIDE SEQUENCE [LARGE SCALE GENOMIC DNA]</scope>
    <source>
        <strain evidence="2 3">P26E</strain>
    </source>
</reference>
<gene>
    <name evidence="2" type="ORF">A3844_23335</name>
</gene>
<evidence type="ECO:0000313" key="2">
    <source>
        <dbReference type="EMBL" id="OKP82828.1"/>
    </source>
</evidence>